<reference evidence="2 3" key="1">
    <citation type="submission" date="2020-10" db="EMBL/GenBank/DDBJ databases">
        <title>Phylogeny of dyella-like bacteria.</title>
        <authorList>
            <person name="Fu J."/>
        </authorList>
    </citation>
    <scope>NUCLEOTIDE SEQUENCE [LARGE SCALE GENOMIC DNA]</scope>
    <source>
        <strain evidence="2 3">JP1</strain>
    </source>
</reference>
<dbReference type="Gene3D" id="3.40.50.150">
    <property type="entry name" value="Vaccinia Virus protein VP39"/>
    <property type="match status" value="1"/>
</dbReference>
<dbReference type="RefSeq" id="WP_404547461.1">
    <property type="nucleotide sequence ID" value="NZ_JADIKJ010000012.1"/>
</dbReference>
<dbReference type="InterPro" id="IPR013216">
    <property type="entry name" value="Methyltransf_11"/>
</dbReference>
<comment type="caution">
    <text evidence="2">The sequence shown here is derived from an EMBL/GenBank/DDBJ whole genome shotgun (WGS) entry which is preliminary data.</text>
</comment>
<gene>
    <name evidence="2" type="ORF">ISP15_11380</name>
</gene>
<evidence type="ECO:0000313" key="2">
    <source>
        <dbReference type="EMBL" id="MFK2900938.1"/>
    </source>
</evidence>
<proteinExistence type="predicted"/>
<evidence type="ECO:0000259" key="1">
    <source>
        <dbReference type="Pfam" id="PF08241"/>
    </source>
</evidence>
<dbReference type="EMBL" id="JADIKJ010000012">
    <property type="protein sequence ID" value="MFK2900938.1"/>
    <property type="molecule type" value="Genomic_DNA"/>
</dbReference>
<protein>
    <submittedName>
        <fullName evidence="2">Class I SAM-dependent methyltransferase</fullName>
    </submittedName>
</protein>
<keyword evidence="3" id="KW-1185">Reference proteome</keyword>
<dbReference type="CDD" id="cd02440">
    <property type="entry name" value="AdoMet_MTases"/>
    <property type="match status" value="1"/>
</dbReference>
<dbReference type="SUPFAM" id="SSF53335">
    <property type="entry name" value="S-adenosyl-L-methionine-dependent methyltransferases"/>
    <property type="match status" value="1"/>
</dbReference>
<dbReference type="GO" id="GO:0032259">
    <property type="term" value="P:methylation"/>
    <property type="evidence" value="ECO:0007669"/>
    <property type="project" value="UniProtKB-KW"/>
</dbReference>
<dbReference type="Proteomes" id="UP001620461">
    <property type="component" value="Unassembled WGS sequence"/>
</dbReference>
<dbReference type="Pfam" id="PF08241">
    <property type="entry name" value="Methyltransf_11"/>
    <property type="match status" value="1"/>
</dbReference>
<name>A0ABW8JJA3_9GAMM</name>
<organism evidence="2 3">
    <name type="scientific">Dyella jejuensis</name>
    <dbReference type="NCBI Taxonomy" id="1432009"/>
    <lineage>
        <taxon>Bacteria</taxon>
        <taxon>Pseudomonadati</taxon>
        <taxon>Pseudomonadota</taxon>
        <taxon>Gammaproteobacteria</taxon>
        <taxon>Lysobacterales</taxon>
        <taxon>Rhodanobacteraceae</taxon>
        <taxon>Dyella</taxon>
    </lineage>
</organism>
<feature type="domain" description="Methyltransferase type 11" evidence="1">
    <location>
        <begin position="208"/>
        <end position="273"/>
    </location>
</feature>
<keyword evidence="2" id="KW-0808">Transferase</keyword>
<accession>A0ABW8JJA3</accession>
<dbReference type="GO" id="GO:0008168">
    <property type="term" value="F:methyltransferase activity"/>
    <property type="evidence" value="ECO:0007669"/>
    <property type="project" value="UniProtKB-KW"/>
</dbReference>
<sequence length="363" mass="41404">MAGILDLETFAHFFDTVHWMRSDGCVLLIDCWLSAAQNKFTQYIEKYSQLAIGEMMFTRIRPAICKRLSRLISQRLPIPTLWHMELTSFEECKKFLAAQSTRFAARRALELELQEQLSHSDVSMLPGYCWVCRGVRAFLYDHKYSNGSDVNWRERLVCPQCQLNNRLRLTAKILDHSVGTGNPRIYMTEQVTALAKHVSRLYASTIKSEYLGPDHSPGAINSRGIRHEDITALSFSDAAFDFVLSFDVLEHVPAYKVALKEFARVLKPGGKVLMTVPFILLHESNVVRAIFDGEKGEIHHLLPPELHGDPIDPSAGVLCYYHFGWELLNDFYSNGFSNVALHIYWSLEFGHIGHEQIVIEATK</sequence>
<keyword evidence="2" id="KW-0489">Methyltransferase</keyword>
<evidence type="ECO:0000313" key="3">
    <source>
        <dbReference type="Proteomes" id="UP001620461"/>
    </source>
</evidence>
<dbReference type="InterPro" id="IPR029063">
    <property type="entry name" value="SAM-dependent_MTases_sf"/>
</dbReference>